<dbReference type="EMBL" id="JAYMYS010000005">
    <property type="protein sequence ID" value="KAK7393777.1"/>
    <property type="molecule type" value="Genomic_DNA"/>
</dbReference>
<protein>
    <submittedName>
        <fullName evidence="1">Uncharacterized protein</fullName>
    </submittedName>
</protein>
<sequence length="81" mass="8922">MTGDTTKLSSYVMESPWVVPKLQHQTQEQVCHIQNSLVFSLDSLLFGVSASTVRIEHPFAIADPPHSCTSPPTSTLQLLEL</sequence>
<name>A0AAN9SI08_PSOTE</name>
<dbReference type="AlphaFoldDB" id="A0AAN9SI08"/>
<organism evidence="1 2">
    <name type="scientific">Psophocarpus tetragonolobus</name>
    <name type="common">Winged bean</name>
    <name type="synonym">Dolichos tetragonolobus</name>
    <dbReference type="NCBI Taxonomy" id="3891"/>
    <lineage>
        <taxon>Eukaryota</taxon>
        <taxon>Viridiplantae</taxon>
        <taxon>Streptophyta</taxon>
        <taxon>Embryophyta</taxon>
        <taxon>Tracheophyta</taxon>
        <taxon>Spermatophyta</taxon>
        <taxon>Magnoliopsida</taxon>
        <taxon>eudicotyledons</taxon>
        <taxon>Gunneridae</taxon>
        <taxon>Pentapetalae</taxon>
        <taxon>rosids</taxon>
        <taxon>fabids</taxon>
        <taxon>Fabales</taxon>
        <taxon>Fabaceae</taxon>
        <taxon>Papilionoideae</taxon>
        <taxon>50 kb inversion clade</taxon>
        <taxon>NPAAA clade</taxon>
        <taxon>indigoferoid/millettioid clade</taxon>
        <taxon>Phaseoleae</taxon>
        <taxon>Psophocarpus</taxon>
    </lineage>
</organism>
<dbReference type="Proteomes" id="UP001386955">
    <property type="component" value="Unassembled WGS sequence"/>
</dbReference>
<reference evidence="1 2" key="1">
    <citation type="submission" date="2024-01" db="EMBL/GenBank/DDBJ databases">
        <title>The genomes of 5 underutilized Papilionoideae crops provide insights into root nodulation and disease resistanc.</title>
        <authorList>
            <person name="Jiang F."/>
        </authorList>
    </citation>
    <scope>NUCLEOTIDE SEQUENCE [LARGE SCALE GENOMIC DNA]</scope>
    <source>
        <strain evidence="1">DUOXIRENSHENG_FW03</strain>
        <tissue evidence="1">Leaves</tissue>
    </source>
</reference>
<proteinExistence type="predicted"/>
<evidence type="ECO:0000313" key="1">
    <source>
        <dbReference type="EMBL" id="KAK7393777.1"/>
    </source>
</evidence>
<keyword evidence="2" id="KW-1185">Reference proteome</keyword>
<accession>A0AAN9SI08</accession>
<gene>
    <name evidence="1" type="ORF">VNO78_22341</name>
</gene>
<comment type="caution">
    <text evidence="1">The sequence shown here is derived from an EMBL/GenBank/DDBJ whole genome shotgun (WGS) entry which is preliminary data.</text>
</comment>
<evidence type="ECO:0000313" key="2">
    <source>
        <dbReference type="Proteomes" id="UP001386955"/>
    </source>
</evidence>